<dbReference type="Proteomes" id="UP000218944">
    <property type="component" value="Unassembled WGS sequence"/>
</dbReference>
<proteinExistence type="predicted"/>
<feature type="region of interest" description="Disordered" evidence="1">
    <location>
        <begin position="244"/>
        <end position="311"/>
    </location>
</feature>
<feature type="region of interest" description="Disordered" evidence="1">
    <location>
        <begin position="1"/>
        <end position="20"/>
    </location>
</feature>
<keyword evidence="3" id="KW-1185">Reference proteome</keyword>
<evidence type="ECO:0000256" key="1">
    <source>
        <dbReference type="SAM" id="MobiDB-lite"/>
    </source>
</evidence>
<feature type="compositionally biased region" description="Basic and acidic residues" evidence="1">
    <location>
        <begin position="251"/>
        <end position="284"/>
    </location>
</feature>
<evidence type="ECO:0000313" key="2">
    <source>
        <dbReference type="EMBL" id="PAU50687.1"/>
    </source>
</evidence>
<comment type="caution">
    <text evidence="2">The sequence shown here is derived from an EMBL/GenBank/DDBJ whole genome shotgun (WGS) entry which is preliminary data.</text>
</comment>
<evidence type="ECO:0000313" key="3">
    <source>
        <dbReference type="Proteomes" id="UP000218944"/>
    </source>
</evidence>
<sequence length="460" mass="47024">MLLLDGTPDRSRGAVPNPTAHALAGADPRRFLAAPSVDVVQLPGVAGPQSVLAYLQHAAASPGPLLVWVTGRLMVPSRRAKELHLGLSGSTPGSVRYTGLPWAWLTRTLGAHQGPLVVLVDVEADPAARPEVAAAASDGRLAGGVPLFGVVTPAPATPFREAGPYTSAFLDVLRAGDPAGGPVLDVAEVHRQALGLAAPGDGTLTLQYGPAGPLLVNPAARPAPVAAPPPSPVPVPTSVPAPVPAAAPVREPARAQEPVRDTGRVRVPEPVRDAEPVHTPDSGRADGPARTTEPVRAPAADPAPAPAPVGGRPAPVPARDDLLPGILAAAHAGRHNEAAAMAAAWEQQTLRLYGPDSPEAGLWTEVRADLARLAGDHGRAAGLWMSAARARLARSGPADGEVLAAVKRAHYCWQHSGGQAPGLATDLLALWEQVPGGRDAAEDVRTRLRALGDAPPAAAR</sequence>
<protein>
    <submittedName>
        <fullName evidence="2">Uncharacterized protein</fullName>
    </submittedName>
</protein>
<organism evidence="2 3">
    <name type="scientific">Streptomyces albireticuli</name>
    <dbReference type="NCBI Taxonomy" id="1940"/>
    <lineage>
        <taxon>Bacteria</taxon>
        <taxon>Bacillati</taxon>
        <taxon>Actinomycetota</taxon>
        <taxon>Actinomycetes</taxon>
        <taxon>Kitasatosporales</taxon>
        <taxon>Streptomycetaceae</taxon>
        <taxon>Streptomyces</taxon>
    </lineage>
</organism>
<accession>A0A2A2DGV5</accession>
<dbReference type="EMBL" id="NSJV01000026">
    <property type="protein sequence ID" value="PAU50687.1"/>
    <property type="molecule type" value="Genomic_DNA"/>
</dbReference>
<dbReference type="AlphaFoldDB" id="A0A2A2DGV5"/>
<name>A0A2A2DGV5_9ACTN</name>
<reference evidence="2 3" key="1">
    <citation type="submission" date="2017-08" db="EMBL/GenBank/DDBJ databases">
        <title>Genome sequence of Streptomyces albireticuli NRRL B-1670.</title>
        <authorList>
            <person name="Graham D.E."/>
            <person name="Mahan K.M."/>
            <person name="Klingeman D.M."/>
            <person name="Hettich R.L."/>
            <person name="Parry R.J."/>
            <person name="Spain J.C."/>
        </authorList>
    </citation>
    <scope>NUCLEOTIDE SEQUENCE [LARGE SCALE GENOMIC DNA]</scope>
    <source>
        <strain evidence="2 3">NRRL B-1670</strain>
    </source>
</reference>
<gene>
    <name evidence="2" type="ORF">CK936_01215</name>
</gene>